<keyword evidence="4" id="KW-1185">Reference proteome</keyword>
<accession>A0A1G6JQB2</accession>
<dbReference type="RefSeq" id="WP_055572489.1">
    <property type="nucleotide sequence ID" value="NZ_FMZK01000001.1"/>
</dbReference>
<feature type="region of interest" description="Disordered" evidence="1">
    <location>
        <begin position="136"/>
        <end position="164"/>
    </location>
</feature>
<proteinExistence type="predicted"/>
<keyword evidence="2" id="KW-0732">Signal</keyword>
<evidence type="ECO:0000313" key="4">
    <source>
        <dbReference type="Proteomes" id="UP000182100"/>
    </source>
</evidence>
<feature type="compositionally biased region" description="Gly residues" evidence="1">
    <location>
        <begin position="139"/>
        <end position="149"/>
    </location>
</feature>
<protein>
    <recommendedName>
        <fullName evidence="5">Lipoprotein</fullName>
    </recommendedName>
</protein>
<evidence type="ECO:0000256" key="1">
    <source>
        <dbReference type="SAM" id="MobiDB-lite"/>
    </source>
</evidence>
<gene>
    <name evidence="3" type="ORF">SAMN05216505_101764</name>
</gene>
<evidence type="ECO:0000256" key="2">
    <source>
        <dbReference type="SAM" id="SignalP"/>
    </source>
</evidence>
<evidence type="ECO:0000313" key="3">
    <source>
        <dbReference type="EMBL" id="SDC20887.1"/>
    </source>
</evidence>
<dbReference type="AlphaFoldDB" id="A0A1G6JQB2"/>
<feature type="signal peptide" evidence="2">
    <location>
        <begin position="1"/>
        <end position="20"/>
    </location>
</feature>
<sequence length="164" mass="16996">MRLTRPMLALTGAVAVLALAGCGSGAEDANGDGRSGAPVTATGSLEHLAAEVRCEPNMQTDADTIRQAICEKGRQKYVLATFATDRGQREWIETAKDYGGFYLVGRKWVAVGEEKVLEDLRGRLGGDVEEGIDHAAMDHGGGAHTPGGAGEEKGGHSGHSGHGG</sequence>
<name>A0A1G6JQB2_9ACTN</name>
<dbReference type="PROSITE" id="PS51257">
    <property type="entry name" value="PROKAR_LIPOPROTEIN"/>
    <property type="match status" value="1"/>
</dbReference>
<dbReference type="EMBL" id="FMZK01000001">
    <property type="protein sequence ID" value="SDC20887.1"/>
    <property type="molecule type" value="Genomic_DNA"/>
</dbReference>
<organism evidence="3 4">
    <name type="scientific">Streptomyces prasinopilosus</name>
    <dbReference type="NCBI Taxonomy" id="67344"/>
    <lineage>
        <taxon>Bacteria</taxon>
        <taxon>Bacillati</taxon>
        <taxon>Actinomycetota</taxon>
        <taxon>Actinomycetes</taxon>
        <taxon>Kitasatosporales</taxon>
        <taxon>Streptomycetaceae</taxon>
        <taxon>Streptomyces</taxon>
    </lineage>
</organism>
<dbReference type="Proteomes" id="UP000182100">
    <property type="component" value="Unassembled WGS sequence"/>
</dbReference>
<evidence type="ECO:0008006" key="5">
    <source>
        <dbReference type="Google" id="ProtNLM"/>
    </source>
</evidence>
<feature type="chain" id="PRO_5039493664" description="Lipoprotein" evidence="2">
    <location>
        <begin position="21"/>
        <end position="164"/>
    </location>
</feature>
<dbReference type="STRING" id="67344.SAMN05216505_101764"/>
<reference evidence="4" key="1">
    <citation type="submission" date="2016-10" db="EMBL/GenBank/DDBJ databases">
        <authorList>
            <person name="Varghese N."/>
            <person name="Submissions S."/>
        </authorList>
    </citation>
    <scope>NUCLEOTIDE SEQUENCE [LARGE SCALE GENOMIC DNA]</scope>
    <source>
        <strain evidence="4">CGMCC 4.3504</strain>
    </source>
</reference>